<organism evidence="1 2">
    <name type="scientific">Fusarium decemcellulare</name>
    <dbReference type="NCBI Taxonomy" id="57161"/>
    <lineage>
        <taxon>Eukaryota</taxon>
        <taxon>Fungi</taxon>
        <taxon>Dikarya</taxon>
        <taxon>Ascomycota</taxon>
        <taxon>Pezizomycotina</taxon>
        <taxon>Sordariomycetes</taxon>
        <taxon>Hypocreomycetidae</taxon>
        <taxon>Hypocreales</taxon>
        <taxon>Nectriaceae</taxon>
        <taxon>Fusarium</taxon>
        <taxon>Fusarium decemcellulare species complex</taxon>
    </lineage>
</organism>
<gene>
    <name evidence="1" type="ORF">NM208_g3949</name>
</gene>
<sequence>MFRIPVGTARIATLPLKRVPAHAARVRFSSTQAAQTSTSNSARYAWSAAAIIGIGGSGVYLLNGKDNTSSRTQNVPALKEVASEDHILVDSPVKVLSLEAANAKLREDVHTFVFQGSGGNKGRVDVVRVSSNNPVEDDWDLKVAKGIDGAATLFSGVYDGHAGWATSQVLRKALVPYVSGALSSITPAGSDELVDDAIKKAFVRLDDRIFSNAAKAVNAGYDPGAVVSAVAPAIAGSCALLSIYEPRTSTLKTAVTGDSRAVRGAWSPEASKYEADVLSKDQTGFNEDEVDRLDREHPGEKGDILNPDSGRLLGMAVTRAFGDHRWKWSEELILTTRDNFYGTSPRPNYKTPPYMTARPEVTTRKVQTEDFVILASDGLWDMISNQDAVTCVSRWLAAKKAGRPEPFKETKPKDGLEDGWQATPEHFVIEDLDSAAVCLVKNALGGSRRKLFLGALTTYAPLSRNVRDDMTVQVIFFKDPYERNKDSYDLKSYADIDGLGVLVGFVGTAWLMIVIIIVHYFTIFDPNTDPFSDATDQRNLRERGTSFQANPIDAMLLGCVRHWSRRLRLSRSRNTRFRGSLAKCILGFVDLQLITGLGILTSGFLSLHSGLSAYHWRILCYLAWLSNITHMSGLTLLRGYFNSYPLERTWRLLLMSVFLIMLLVALGPTVFFEFSEYEQVNPQPGAPAICFYWTAKTLERYHETVGSRPFVSATFGMVLLICIFSSRLLRVFRSASQGLNQYARRKLSNQLKHGLRMLSTQSLTFLHLNERQRDLTVVKPFLALFLLLRMYLDIYTSMLSEVYWLLVSGIWATLRLFRARGDFSPPKDGFEWTFGQTLPVIMLLGPMIIAIGSFVGYYNTFDTFGSYEIYENMPMHSANRGDQAQPFTAGSTQALVQSETNALPENEQTSPQSELDSGAEDVPWLQRNYYEKPWAAPICGLAFSQAILTGFMLLWGEDVSKLIRSWLWILCLQPAAVYLLLLVNLAGEEFQGGMRCLSWPASRYGLPLISCIPGVIFYLHVNWYVDWRFALELAVSLCGFPFLSYVVVVLFMAR</sequence>
<evidence type="ECO:0000313" key="1">
    <source>
        <dbReference type="EMBL" id="KAJ3542713.1"/>
    </source>
</evidence>
<dbReference type="EMBL" id="JANRMS010000280">
    <property type="protein sequence ID" value="KAJ3542713.1"/>
    <property type="molecule type" value="Genomic_DNA"/>
</dbReference>
<dbReference type="Proteomes" id="UP001148629">
    <property type="component" value="Unassembled WGS sequence"/>
</dbReference>
<evidence type="ECO:0000313" key="2">
    <source>
        <dbReference type="Proteomes" id="UP001148629"/>
    </source>
</evidence>
<reference evidence="1" key="1">
    <citation type="submission" date="2022-08" db="EMBL/GenBank/DDBJ databases">
        <title>Genome Sequence of Fusarium decemcellulare.</title>
        <authorList>
            <person name="Buettner E."/>
        </authorList>
    </citation>
    <scope>NUCLEOTIDE SEQUENCE</scope>
    <source>
        <strain evidence="1">Babe19</strain>
    </source>
</reference>
<keyword evidence="2" id="KW-1185">Reference proteome</keyword>
<name>A0ACC1SMS2_9HYPO</name>
<comment type="caution">
    <text evidence="1">The sequence shown here is derived from an EMBL/GenBank/DDBJ whole genome shotgun (WGS) entry which is preliminary data.</text>
</comment>
<accession>A0ACC1SMS2</accession>
<proteinExistence type="predicted"/>
<protein>
    <submittedName>
        <fullName evidence="1">Uncharacterized protein</fullName>
    </submittedName>
</protein>